<accession>A0ACB9S6Z0</accession>
<comment type="caution">
    <text evidence="1">The sequence shown here is derived from an EMBL/GenBank/DDBJ whole genome shotgun (WGS) entry which is preliminary data.</text>
</comment>
<dbReference type="EMBL" id="CM042881">
    <property type="protein sequence ID" value="KAI4385353.1"/>
    <property type="molecule type" value="Genomic_DNA"/>
</dbReference>
<dbReference type="Proteomes" id="UP001057402">
    <property type="component" value="Chromosome 2"/>
</dbReference>
<organism evidence="1 2">
    <name type="scientific">Melastoma candidum</name>
    <dbReference type="NCBI Taxonomy" id="119954"/>
    <lineage>
        <taxon>Eukaryota</taxon>
        <taxon>Viridiplantae</taxon>
        <taxon>Streptophyta</taxon>
        <taxon>Embryophyta</taxon>
        <taxon>Tracheophyta</taxon>
        <taxon>Spermatophyta</taxon>
        <taxon>Magnoliopsida</taxon>
        <taxon>eudicotyledons</taxon>
        <taxon>Gunneridae</taxon>
        <taxon>Pentapetalae</taxon>
        <taxon>rosids</taxon>
        <taxon>malvids</taxon>
        <taxon>Myrtales</taxon>
        <taxon>Melastomataceae</taxon>
        <taxon>Melastomatoideae</taxon>
        <taxon>Melastomateae</taxon>
        <taxon>Melastoma</taxon>
    </lineage>
</organism>
<proteinExistence type="predicted"/>
<keyword evidence="2" id="KW-1185">Reference proteome</keyword>
<evidence type="ECO:0000313" key="2">
    <source>
        <dbReference type="Proteomes" id="UP001057402"/>
    </source>
</evidence>
<name>A0ACB9S6Z0_9MYRT</name>
<evidence type="ECO:0000313" key="1">
    <source>
        <dbReference type="EMBL" id="KAI4385353.1"/>
    </source>
</evidence>
<protein>
    <submittedName>
        <fullName evidence="1">Uncharacterized protein</fullName>
    </submittedName>
</protein>
<gene>
    <name evidence="1" type="ORF">MLD38_003391</name>
</gene>
<reference evidence="2" key="1">
    <citation type="journal article" date="2023" name="Front. Plant Sci.">
        <title>Chromosomal-level genome assembly of Melastoma candidum provides insights into trichome evolution.</title>
        <authorList>
            <person name="Zhong Y."/>
            <person name="Wu W."/>
            <person name="Sun C."/>
            <person name="Zou P."/>
            <person name="Liu Y."/>
            <person name="Dai S."/>
            <person name="Zhou R."/>
        </authorList>
    </citation>
    <scope>NUCLEOTIDE SEQUENCE [LARGE SCALE GENOMIC DNA]</scope>
</reference>
<sequence length="96" mass="10600">MLLSCFFYERAKKSADELNHPEGFNFSEQWIVTAVSILVGGIFSYVVYGVVMATVSELLQHLLVISPLLIVILVHWLSSADQLSIPIPGSEPCAIH</sequence>